<keyword evidence="3" id="KW-1185">Reference proteome</keyword>
<dbReference type="OrthoDB" id="3173036at2759"/>
<feature type="region of interest" description="Disordered" evidence="1">
    <location>
        <begin position="57"/>
        <end position="161"/>
    </location>
</feature>
<gene>
    <name evidence="2" type="ORF">D9611_001788</name>
</gene>
<evidence type="ECO:0000256" key="1">
    <source>
        <dbReference type="SAM" id="MobiDB-lite"/>
    </source>
</evidence>
<name>A0A8H5CJM8_9AGAR</name>
<feature type="compositionally biased region" description="Polar residues" evidence="1">
    <location>
        <begin position="1648"/>
        <end position="1659"/>
    </location>
</feature>
<reference evidence="2 3" key="1">
    <citation type="journal article" date="2020" name="ISME J.">
        <title>Uncovering the hidden diversity of litter-decomposition mechanisms in mushroom-forming fungi.</title>
        <authorList>
            <person name="Floudas D."/>
            <person name="Bentzer J."/>
            <person name="Ahren D."/>
            <person name="Johansson T."/>
            <person name="Persson P."/>
            <person name="Tunlid A."/>
        </authorList>
    </citation>
    <scope>NUCLEOTIDE SEQUENCE [LARGE SCALE GENOMIC DNA]</scope>
    <source>
        <strain evidence="2 3">CBS 175.51</strain>
    </source>
</reference>
<feature type="compositionally biased region" description="Polar residues" evidence="1">
    <location>
        <begin position="1691"/>
        <end position="1704"/>
    </location>
</feature>
<comment type="caution">
    <text evidence="2">The sequence shown here is derived from an EMBL/GenBank/DDBJ whole genome shotgun (WGS) entry which is preliminary data.</text>
</comment>
<dbReference type="EMBL" id="JAACJK010000001">
    <property type="protein sequence ID" value="KAF5342053.1"/>
    <property type="molecule type" value="Genomic_DNA"/>
</dbReference>
<feature type="compositionally biased region" description="Acidic residues" evidence="1">
    <location>
        <begin position="1618"/>
        <end position="1634"/>
    </location>
</feature>
<dbReference type="Proteomes" id="UP000541558">
    <property type="component" value="Unassembled WGS sequence"/>
</dbReference>
<feature type="compositionally biased region" description="Basic residues" evidence="1">
    <location>
        <begin position="1559"/>
        <end position="1570"/>
    </location>
</feature>
<organism evidence="2 3">
    <name type="scientific">Ephemerocybe angulata</name>
    <dbReference type="NCBI Taxonomy" id="980116"/>
    <lineage>
        <taxon>Eukaryota</taxon>
        <taxon>Fungi</taxon>
        <taxon>Dikarya</taxon>
        <taxon>Basidiomycota</taxon>
        <taxon>Agaricomycotina</taxon>
        <taxon>Agaricomycetes</taxon>
        <taxon>Agaricomycetidae</taxon>
        <taxon>Agaricales</taxon>
        <taxon>Agaricineae</taxon>
        <taxon>Psathyrellaceae</taxon>
        <taxon>Ephemerocybe</taxon>
    </lineage>
</organism>
<feature type="compositionally biased region" description="Basic and acidic residues" evidence="1">
    <location>
        <begin position="59"/>
        <end position="71"/>
    </location>
</feature>
<feature type="region of interest" description="Disordered" evidence="1">
    <location>
        <begin position="1108"/>
        <end position="1133"/>
    </location>
</feature>
<proteinExistence type="predicted"/>
<feature type="compositionally biased region" description="Low complexity" evidence="1">
    <location>
        <begin position="91"/>
        <end position="120"/>
    </location>
</feature>
<evidence type="ECO:0000313" key="2">
    <source>
        <dbReference type="EMBL" id="KAF5342053.1"/>
    </source>
</evidence>
<accession>A0A8H5CJM8</accession>
<feature type="region of interest" description="Disordered" evidence="1">
    <location>
        <begin position="1151"/>
        <end position="1178"/>
    </location>
</feature>
<feature type="compositionally biased region" description="Polar residues" evidence="1">
    <location>
        <begin position="1578"/>
        <end position="1596"/>
    </location>
</feature>
<evidence type="ECO:0000313" key="3">
    <source>
        <dbReference type="Proteomes" id="UP000541558"/>
    </source>
</evidence>
<protein>
    <submittedName>
        <fullName evidence="2">Uncharacterized protein</fullName>
    </submittedName>
</protein>
<sequence>MASKKKVESAEDIAEKARLQYNESNRTLVCEVCGETISVGYGGLGNYRKVHKNSPKCLKAKERKEKAETAQKKPKNGSLLSFLKKTKAPHPISQPSSSTSIPSPFATSSALSSSTTPLNSGPETSPPSASPAPFQIALPKPASTDDDTPAIPSDPYLALKGPSQDEISAMKDRNTPVLSRLRLLVTHLPPTVPVATEADELAQYAEPQRFDNPSIAGDDLWEEVLNSALKRGLGWGGDVDVDGILRRGKLGVEGLLGFVEYFVEGRGVPEGLFEGKLSLIMDGMLAKILDAAQHVKATIAEPTIQGPEHVEIETPAAPTTTSSPSDATLAPDVEILEYTPAIHGSVKRQCPGYHLPMPENCTPHTSYPFGLHSAQHLPWNYFVQGDKMFLIAHGCQKTFLKGDTRSACKSCSSLAQNTIIRGIRDRMNNGTHINTTFAYLGFDELVLALKNKTDQNQFLRFNALNQARSLERKKKGLSMYQRLTVAIASKDIPRIARVIHAGLQRRKGIAGILEKVTEAAQGVYKVKSFSENERMLGTLLWRIGGARVGHILHRALGLPSVGSLRNASVRIPVQPSAGKPTAAEISKNALNMLEGIIPIIKNDPNVRHAVLMFDELAVERRPRYNERTNEFVGVCREHGDEISLKFETMGDVEELFRAVDDGDVHLASEATIAGVGILSKENRLYSSRIVLISADCKKETGPEHARVLQTVLDGLDDVKPTTNLRIVSIASDGEARRGPRGASLVELTFKRKLSVDSNIYPLLHPLRLLDLHVGDDDLTCDKDWKHIFKRFRNLLLRDRGVLVDGFRITPSVIKTHLGSTKSKEHVNSVTNPNDLQDVKLAFDLLHDIWTLPSIPSDNENANPGFRTGRDALLLLGRLLHHLVYAYVCVDLDLDEQLEHLSAAAHLLFVLYKTSGKDFIPTQLYIDLILMIKNVFFSVAKAKVDTPHACFFIVQLGTDRLEIHFGILRTVVGNDCNLDVLQISDRTGGLVEIADILSQRPDWDQGPRRMQIPTLSKQTGDVPEHADHLSPQYLRGNYAVANVTLLTCWRRGRARAEADYPPAIEILKEADKDGSINLLAPSGALLVNVPLEEDDLDESSERFALNANTDPADAAPETSQNADPADPAPETNLNGMTSEAQVDVEDVIETAETNDDLPPNATSEESAETPHAAIPSHSILVNGKKMRKSKVVAMFSRYRKKVTSWDRLKRVQEMERYQSAHDQGHEYGSDTRLLLIHDPIATLIYSDSRLWLAVGEVNGIKFAGKVIDRLGHNLLKEKAAKISFQLVGLRQVDFEDSREGSEDWRTYMVPGTSYELPGKCIEILSPEFSLSNGKSSYLLDTQALVATAAALVQRLSPSDLKAMPKRSSTLDYPYRERGASAVAGKACFLAEVKEDDLIGVGNTTTYLCSLCKPPVKLDTNAQRILEHVGAHILFDPTINRLDNPCGLCLLPPVSCKYFVTRGKGSKATYHVDTKQTTGCARKVNFQYRTAETSTNNSPCSNVPIPCPLCPGEPSIWRYNLQSHFVTVHSTEAAAQFRELWDIAEDEMRAMRFVWDGRQPKGPKRTTKKKKGPALIASKAHSSSVALQASRPTALSSGHETDSDASDEERPGSEPMPSEGDNDGDDDGGDDDDDGGANETWEWRLPSVEPPNTDSGGNPESTEADEQCSVGLGGSEKSVDIEGMVVDNEEGPIQTQSADRSPQSTVIGEEVDNAAVRNQDPLDEQDAPTGERARRTRKRRLQLNACWCGEVVDASAGDATVVELS</sequence>
<feature type="region of interest" description="Disordered" evidence="1">
    <location>
        <begin position="1552"/>
        <end position="1734"/>
    </location>
</feature>